<keyword evidence="3" id="KW-0547">Nucleotide-binding</keyword>
<dbReference type="InterPro" id="IPR027417">
    <property type="entry name" value="P-loop_NTPase"/>
</dbReference>
<evidence type="ECO:0000259" key="2">
    <source>
        <dbReference type="Pfam" id="PF19778"/>
    </source>
</evidence>
<reference evidence="3 4" key="1">
    <citation type="submission" date="2018-02" db="EMBL/GenBank/DDBJ databases">
        <title>Draft genome sequence of Ochrobactrum oryzae found in Brazil.</title>
        <authorList>
            <person name="Cerdeira L."/>
            <person name="Andrade F."/>
            <person name="Zacariotto T."/>
            <person name="Barbosa B."/>
            <person name="Santos S."/>
            <person name="Cassetari V."/>
            <person name="Lincopan N."/>
        </authorList>
    </citation>
    <scope>NUCLEOTIDE SEQUENCE [LARGE SCALE GENOMIC DNA]</scope>
    <source>
        <strain evidence="3 4">OA447</strain>
    </source>
</reference>
<keyword evidence="3" id="KW-0378">Hydrolase</keyword>
<dbReference type="GO" id="GO:0004386">
    <property type="term" value="F:helicase activity"/>
    <property type="evidence" value="ECO:0007669"/>
    <property type="project" value="UniProtKB-KW"/>
</dbReference>
<keyword evidence="4" id="KW-1185">Reference proteome</keyword>
<dbReference type="AlphaFoldDB" id="A0A2S7J1B5"/>
<keyword evidence="3" id="KW-0067">ATP-binding</keyword>
<keyword evidence="3" id="KW-0347">Helicase</keyword>
<dbReference type="GO" id="GO:0005524">
    <property type="term" value="F:ATP binding"/>
    <property type="evidence" value="ECO:0007669"/>
    <property type="project" value="InterPro"/>
</dbReference>
<organism evidence="3 4">
    <name type="scientific">Brucella oryzae</name>
    <dbReference type="NCBI Taxonomy" id="335286"/>
    <lineage>
        <taxon>Bacteria</taxon>
        <taxon>Pseudomonadati</taxon>
        <taxon>Pseudomonadota</taxon>
        <taxon>Alphaproteobacteria</taxon>
        <taxon>Hyphomicrobiales</taxon>
        <taxon>Brucellaceae</taxon>
        <taxon>Brucella/Ochrobactrum group</taxon>
        <taxon>Brucella</taxon>
    </lineage>
</organism>
<proteinExistence type="predicted"/>
<dbReference type="GO" id="GO:0003677">
    <property type="term" value="F:DNA binding"/>
    <property type="evidence" value="ECO:0007669"/>
    <property type="project" value="InterPro"/>
</dbReference>
<dbReference type="EMBL" id="PTRC01000013">
    <property type="protein sequence ID" value="PQA74035.1"/>
    <property type="molecule type" value="Genomic_DNA"/>
</dbReference>
<evidence type="ECO:0000259" key="1">
    <source>
        <dbReference type="Pfam" id="PF04851"/>
    </source>
</evidence>
<accession>A0A2S7J1B5</accession>
<dbReference type="Gene3D" id="3.40.50.300">
    <property type="entry name" value="P-loop containing nucleotide triphosphate hydrolases"/>
    <property type="match status" value="2"/>
</dbReference>
<sequence>MEFKFDSTQQFQLDAIASIVGLLDGQGHIGSALVPAAGSTVVPNRLELSEDQLLANLNRVQTDNGLKADTALAMIEQDADLFEGVGKVRFPNFSVEMETGTGKTYVYLRTALNLAHRYGLTKFIIVVPSVAVREGVLKTIRQTKAHFSVLPGLPPFHHSVYAAQPGQVRSFAASNAVELMVMTIDAFSREQNVIRKPQEGNPPVIHLLQAVRPVLILDEPQNMESEGRIAALAALNPLFALRYSATHRNSYNPVYRLTPFDAYRQGLVKQIEVGAALEEENANLPYVRVESINTTKKSLTAQVTVDVQAKSGAITRKTIKIKPGDKLWEKTKRNDYEGLEVAEINFQAGYVRFTNNAEVALGAETGTQRDAILEAQIRFTVERHFQKQKRIRDLGFNVKVLSLFFVDKVESFRSEDGLIRKLFIKAFNEAKTAYPEWRDKDPNDVQASYFASTTNKKGVVSVVEKEVPTNDKDRAAQAREFDLIMRRKEDLISFDEPVAFIFSHSALKEGWDNPNVFQICTLREVGSETERRQQVGRGVRLPVDSLTGERVKDNRVNILTVSASETYESFVTRLQSEIEKEYGKEGVPPKPGDARKKISLKLRKNHLLKPEFQELWNKIKYRTRYAVSVDSAKLIADVIAEMGAIQVHRPRVVVQVAGVNAKKGEDLFEAIRLADASVAIDLEGRYPVPNVVSIIENLMEATSPPMRIGRKTILSILKGAPYPKAVVDNPHEFASALTSIIKTKLADQLVGGIKYERDGTWYAQTQFDDLIEAFAENVVKSEANAFAGGTHIYDGVNIDSETIERPFAEALEKDARVKLYVKLPSWFLVPTPIGGYNPDWAIVMDMGDGQDRLYLVRETKPSTNLDELRPDERRKIECGKRHFIDTLGVNYAVVTTATVLP</sequence>
<dbReference type="OrthoDB" id="9804145at2"/>
<dbReference type="InterPro" id="IPR006935">
    <property type="entry name" value="Helicase/UvrB_N"/>
</dbReference>
<feature type="domain" description="Helicase/UvrB N-terminal" evidence="1">
    <location>
        <begin position="91"/>
        <end position="246"/>
    </location>
</feature>
<dbReference type="Proteomes" id="UP000238493">
    <property type="component" value="Unassembled WGS sequence"/>
</dbReference>
<evidence type="ECO:0000313" key="4">
    <source>
        <dbReference type="Proteomes" id="UP000238493"/>
    </source>
</evidence>
<protein>
    <submittedName>
        <fullName evidence="3">DEAD/DEAH box helicase</fullName>
    </submittedName>
</protein>
<dbReference type="GO" id="GO:0015668">
    <property type="term" value="F:type III site-specific deoxyribonuclease activity"/>
    <property type="evidence" value="ECO:0007669"/>
    <property type="project" value="InterPro"/>
</dbReference>
<gene>
    <name evidence="3" type="ORF">C3731_08565</name>
</gene>
<comment type="caution">
    <text evidence="3">The sequence shown here is derived from an EMBL/GenBank/DDBJ whole genome shotgun (WGS) entry which is preliminary data.</text>
</comment>
<dbReference type="Pfam" id="PF19778">
    <property type="entry name" value="RE_endonuc"/>
    <property type="match status" value="1"/>
</dbReference>
<dbReference type="Pfam" id="PF04851">
    <property type="entry name" value="ResIII"/>
    <property type="match status" value="1"/>
</dbReference>
<name>A0A2S7J1B5_9HYPH</name>
<feature type="domain" description="Type III restriction enzyme C-terminal endonuclease" evidence="2">
    <location>
        <begin position="791"/>
        <end position="896"/>
    </location>
</feature>
<evidence type="ECO:0000313" key="3">
    <source>
        <dbReference type="EMBL" id="PQA74035.1"/>
    </source>
</evidence>
<dbReference type="InterPro" id="IPR045572">
    <property type="entry name" value="RE_endonuc_C"/>
</dbReference>
<dbReference type="SUPFAM" id="SSF52540">
    <property type="entry name" value="P-loop containing nucleoside triphosphate hydrolases"/>
    <property type="match status" value="2"/>
</dbReference>
<dbReference type="RefSeq" id="WP_104755273.1">
    <property type="nucleotide sequence ID" value="NZ_JBHEEO010000022.1"/>
</dbReference>